<evidence type="ECO:0008006" key="3">
    <source>
        <dbReference type="Google" id="ProtNLM"/>
    </source>
</evidence>
<accession>A0ABP7W350</accession>
<protein>
    <recommendedName>
        <fullName evidence="3">Chromosome partitioning protein</fullName>
    </recommendedName>
</protein>
<evidence type="ECO:0000313" key="1">
    <source>
        <dbReference type="EMBL" id="GAA4079687.1"/>
    </source>
</evidence>
<dbReference type="Proteomes" id="UP001499984">
    <property type="component" value="Unassembled WGS sequence"/>
</dbReference>
<reference evidence="2" key="1">
    <citation type="journal article" date="2019" name="Int. J. Syst. Evol. Microbiol.">
        <title>The Global Catalogue of Microorganisms (GCM) 10K type strain sequencing project: providing services to taxonomists for standard genome sequencing and annotation.</title>
        <authorList>
            <consortium name="The Broad Institute Genomics Platform"/>
            <consortium name="The Broad Institute Genome Sequencing Center for Infectious Disease"/>
            <person name="Wu L."/>
            <person name="Ma J."/>
        </authorList>
    </citation>
    <scope>NUCLEOTIDE SEQUENCE [LARGE SCALE GENOMIC DNA]</scope>
    <source>
        <strain evidence="2">JCM 16925</strain>
    </source>
</reference>
<comment type="caution">
    <text evidence="1">The sequence shown here is derived from an EMBL/GenBank/DDBJ whole genome shotgun (WGS) entry which is preliminary data.</text>
</comment>
<dbReference type="EMBL" id="BAAAZY010000024">
    <property type="protein sequence ID" value="GAA4079687.1"/>
    <property type="molecule type" value="Genomic_DNA"/>
</dbReference>
<sequence>MPTPGLELVAGATVGYLVRNVRRVGSPPDAEIDRVLDESMDALHELVSGVVGDDPAVTRLLVQAVDGEVTERTTRRATDAIADVAEEDPGFAAELAASVDRLQRHEAGLAHQSGGSLTLGLQVETGGVVVGGNVAEGVTTGHHPSPPGPHEG</sequence>
<gene>
    <name evidence="1" type="ORF">GCM10022233_69420</name>
</gene>
<organism evidence="1 2">
    <name type="scientific">Streptomyces shaanxiensis</name>
    <dbReference type="NCBI Taxonomy" id="653357"/>
    <lineage>
        <taxon>Bacteria</taxon>
        <taxon>Bacillati</taxon>
        <taxon>Actinomycetota</taxon>
        <taxon>Actinomycetes</taxon>
        <taxon>Kitasatosporales</taxon>
        <taxon>Streptomycetaceae</taxon>
        <taxon>Streptomyces</taxon>
    </lineage>
</organism>
<proteinExistence type="predicted"/>
<keyword evidence="2" id="KW-1185">Reference proteome</keyword>
<evidence type="ECO:0000313" key="2">
    <source>
        <dbReference type="Proteomes" id="UP001499984"/>
    </source>
</evidence>
<name>A0ABP7W350_9ACTN</name>